<feature type="domain" description="KATNIP" evidence="2">
    <location>
        <begin position="358"/>
        <end position="476"/>
    </location>
</feature>
<evidence type="ECO:0000313" key="3">
    <source>
        <dbReference type="EMBL" id="KAK8834532.1"/>
    </source>
</evidence>
<reference evidence="3 5" key="1">
    <citation type="submission" date="2024-04" db="EMBL/GenBank/DDBJ databases">
        <title>Tritrichomonas musculus Genome.</title>
        <authorList>
            <person name="Alves-Ferreira E."/>
            <person name="Grigg M."/>
            <person name="Lorenzi H."/>
            <person name="Galac M."/>
        </authorList>
    </citation>
    <scope>NUCLEOTIDE SEQUENCE [LARGE SCALE GENOMIC DNA]</scope>
    <source>
        <strain evidence="3 5">EAF2021</strain>
    </source>
</reference>
<dbReference type="PANTHER" id="PTHR21534">
    <property type="entry name" value="KATANIN-INTERACTING PROTEIN"/>
    <property type="match status" value="1"/>
</dbReference>
<evidence type="ECO:0000259" key="2">
    <source>
        <dbReference type="Pfam" id="PF14652"/>
    </source>
</evidence>
<dbReference type="EMBL" id="JAPFFF010000376">
    <property type="protein sequence ID" value="KAK8834532.1"/>
    <property type="molecule type" value="Genomic_DNA"/>
</dbReference>
<sequence length="506" mass="57845">MIPQHAKNTHAKNKLASNQPLSFLSHKDQKKSTVSINRTNHNINSIKRYNTQSTVQFDQLGTFGYLTGFNSLSTNSDEKSKKKLYKRNINKSQFRINENDSANTSSWTNIGYNNLLTANFNSKINKTNKKLKKPNNSDNKIKAAVKASSLPRSGRNIISIQINSNWGNTFDITMHFIALYDIYNHQISSINPINNISNSDNKDLNFIYIASTPEPSSLAKLEYLLETSYIKDDEKVFVEKFNDQKFTIYLSINQSIEIGSIRIFNPPNKSESAIKDVSIYVNAKLCNQSQIPQSFGANLKLNYQIPNITKLEENNEHLIPNFITYQDKFGILPIKPVKQVKIEIIETYNSNSSSTTRQNYIGVNGFDFYDILGNYISTEKSNDNYIENVNIRGISELINCGILLRQNKVTYKEDDMLFGVMDGIQNPTFIFIFKEPIYLSKIVVWNYNGHGNNLDCGIKKLKLFGDEKLIWYGKINRGNGKLRNMMKNTHSINFFDQVQDVVSAKI</sequence>
<evidence type="ECO:0000313" key="4">
    <source>
        <dbReference type="EMBL" id="KAK8838008.1"/>
    </source>
</evidence>
<dbReference type="Proteomes" id="UP001470230">
    <property type="component" value="Unassembled WGS sequence"/>
</dbReference>
<dbReference type="PANTHER" id="PTHR21534:SF0">
    <property type="entry name" value="KATANIN-INTERACTING PROTEIN"/>
    <property type="match status" value="1"/>
</dbReference>
<feature type="region of interest" description="Disordered" evidence="1">
    <location>
        <begin position="1"/>
        <end position="33"/>
    </location>
</feature>
<dbReference type="InterPro" id="IPR026704">
    <property type="entry name" value="KATNIP"/>
</dbReference>
<accession>A0ABR2GKS4</accession>
<name>A0ABR2GKS4_9EUKA</name>
<evidence type="ECO:0000313" key="5">
    <source>
        <dbReference type="Proteomes" id="UP001470230"/>
    </source>
</evidence>
<proteinExistence type="predicted"/>
<organism evidence="3 5">
    <name type="scientific">Tritrichomonas musculus</name>
    <dbReference type="NCBI Taxonomy" id="1915356"/>
    <lineage>
        <taxon>Eukaryota</taxon>
        <taxon>Metamonada</taxon>
        <taxon>Parabasalia</taxon>
        <taxon>Tritrichomonadida</taxon>
        <taxon>Tritrichomonadidae</taxon>
        <taxon>Tritrichomonas</taxon>
    </lineage>
</organism>
<evidence type="ECO:0000256" key="1">
    <source>
        <dbReference type="SAM" id="MobiDB-lite"/>
    </source>
</evidence>
<protein>
    <recommendedName>
        <fullName evidence="2">KATNIP domain-containing protein</fullName>
    </recommendedName>
</protein>
<dbReference type="EMBL" id="JAPFFF010000057">
    <property type="protein sequence ID" value="KAK8838008.1"/>
    <property type="molecule type" value="Genomic_DNA"/>
</dbReference>
<comment type="caution">
    <text evidence="3">The sequence shown here is derived from an EMBL/GenBank/DDBJ whole genome shotgun (WGS) entry which is preliminary data.</text>
</comment>
<dbReference type="InterPro" id="IPR027859">
    <property type="entry name" value="KATNIP_dom"/>
</dbReference>
<keyword evidence="5" id="KW-1185">Reference proteome</keyword>
<gene>
    <name evidence="3" type="ORF">M9Y10_027568</name>
    <name evidence="4" type="ORF">M9Y10_035953</name>
</gene>
<dbReference type="Pfam" id="PF14652">
    <property type="entry name" value="DUF4457"/>
    <property type="match status" value="1"/>
</dbReference>